<dbReference type="EMBL" id="KV428082">
    <property type="protein sequence ID" value="KZT37502.1"/>
    <property type="molecule type" value="Genomic_DNA"/>
</dbReference>
<dbReference type="Gene3D" id="1.25.40.10">
    <property type="entry name" value="Tetratricopeptide repeat domain"/>
    <property type="match status" value="1"/>
</dbReference>
<accession>A0A166CIU4</accession>
<sequence length="784" mass="87952">MQAEDQAKLMMAMVESQRAKWAAERLMRPSPILLSSRSWLRSEYDATSSQHRQIRSTNAMVVQTAFIGAEPEFSATPVSELREISLRDMLAPYRHRGRYLLARVYLPPAKSLSINLYVEDRQGDAILVTVYNYPRLFHTGDEELNLYFPKGRIILIREPWAKPDGGLAHHFIRVDSPSDLVLLDASEPILREKKWQTEIEATRRLPTSAEEFRVQGNALFRRELFVPAAMAWSRGLELDPDSFVLQLNRSQAYLKLRWFGAALADAQAVLSHSNLNPEILQKAAFRAASAEYGLGHYETALSRFLSLESCAERTAYILKCQERLQEARGVYSMSGLFEAGQTTQGDIDVADYSSPAIHVGPAPNRRGGRGVFATRDIECGELLVVAKPFASTVYDSPDRSQVIVTNLQTSAVHNFTTLALMHKVTMRLFGCPEENKLISALHSGPCVPEPSLAFPPSAPPPPAPTKPSFRTDVDVHKIENIVSHNCFTPKRDNPSFIVSVQPAKAQDSLALYAMPSLFNHSCLPNALWVCFGDIMIIRSIERIDRGREITISYSLMSDKKLQDAAIESRLGAKCDCARCAFDSENVTATQNLYSLYQENMQNKLQRMMTGQQPWGSRTEANRYLQQVIRLLPQSNYPNLQLFLAHEDLMQVVEQEAQVRGDASLVIVGIRHGFDALKAAGLSDIDTRATMGARGSVSRNMAHVIPFSKARVPVEMPVMHLLQIIAHISAAFKTLSQRLLAERWLRGAWWVHETCFGGGQALFDIRMRQALYGMPLPTDVDYSWE</sequence>
<dbReference type="InterPro" id="IPR046341">
    <property type="entry name" value="SET_dom_sf"/>
</dbReference>
<organism evidence="2 3">
    <name type="scientific">Sistotremastrum suecicum HHB10207 ss-3</name>
    <dbReference type="NCBI Taxonomy" id="1314776"/>
    <lineage>
        <taxon>Eukaryota</taxon>
        <taxon>Fungi</taxon>
        <taxon>Dikarya</taxon>
        <taxon>Basidiomycota</taxon>
        <taxon>Agaricomycotina</taxon>
        <taxon>Agaricomycetes</taxon>
        <taxon>Sistotremastrales</taxon>
        <taxon>Sistotremastraceae</taxon>
        <taxon>Sistotremastrum</taxon>
    </lineage>
</organism>
<reference evidence="2 3" key="1">
    <citation type="journal article" date="2016" name="Mol. Biol. Evol.">
        <title>Comparative Genomics of Early-Diverging Mushroom-Forming Fungi Provides Insights into the Origins of Lignocellulose Decay Capabilities.</title>
        <authorList>
            <person name="Nagy L.G."/>
            <person name="Riley R."/>
            <person name="Tritt A."/>
            <person name="Adam C."/>
            <person name="Daum C."/>
            <person name="Floudas D."/>
            <person name="Sun H."/>
            <person name="Yadav J.S."/>
            <person name="Pangilinan J."/>
            <person name="Larsson K.H."/>
            <person name="Matsuura K."/>
            <person name="Barry K."/>
            <person name="Labutti K."/>
            <person name="Kuo R."/>
            <person name="Ohm R.A."/>
            <person name="Bhattacharya S.S."/>
            <person name="Shirouzu T."/>
            <person name="Yoshinaga Y."/>
            <person name="Martin F.M."/>
            <person name="Grigoriev I.V."/>
            <person name="Hibbett D.S."/>
        </authorList>
    </citation>
    <scope>NUCLEOTIDE SEQUENCE [LARGE SCALE GENOMIC DNA]</scope>
    <source>
        <strain evidence="2 3">HHB10207 ss-3</strain>
    </source>
</reference>
<feature type="domain" description="SET" evidence="1">
    <location>
        <begin position="355"/>
        <end position="554"/>
    </location>
</feature>
<dbReference type="InterPro" id="IPR011990">
    <property type="entry name" value="TPR-like_helical_dom_sf"/>
</dbReference>
<dbReference type="InterPro" id="IPR001214">
    <property type="entry name" value="SET_dom"/>
</dbReference>
<dbReference type="OrthoDB" id="5945798at2759"/>
<dbReference type="PANTHER" id="PTHR47643">
    <property type="entry name" value="TPR DOMAIN PROTEIN (AFU_ORTHOLOGUE AFUA_5G12710)"/>
    <property type="match status" value="1"/>
</dbReference>
<dbReference type="CDD" id="cd08161">
    <property type="entry name" value="SET"/>
    <property type="match status" value="1"/>
</dbReference>
<evidence type="ECO:0000313" key="3">
    <source>
        <dbReference type="Proteomes" id="UP000076798"/>
    </source>
</evidence>
<dbReference type="PROSITE" id="PS50280">
    <property type="entry name" value="SET"/>
    <property type="match status" value="1"/>
</dbReference>
<proteinExistence type="predicted"/>
<evidence type="ECO:0000259" key="1">
    <source>
        <dbReference type="PROSITE" id="PS50280"/>
    </source>
</evidence>
<dbReference type="Proteomes" id="UP000076798">
    <property type="component" value="Unassembled WGS sequence"/>
</dbReference>
<protein>
    <recommendedName>
        <fullName evidence="1">SET domain-containing protein</fullName>
    </recommendedName>
</protein>
<dbReference type="InterPro" id="IPR053209">
    <property type="entry name" value="Gramillin-biosynth_MTr"/>
</dbReference>
<dbReference type="Gene3D" id="2.170.270.10">
    <property type="entry name" value="SET domain"/>
    <property type="match status" value="1"/>
</dbReference>
<evidence type="ECO:0000313" key="2">
    <source>
        <dbReference type="EMBL" id="KZT37502.1"/>
    </source>
</evidence>
<name>A0A166CIU4_9AGAM</name>
<dbReference type="SUPFAM" id="SSF82199">
    <property type="entry name" value="SET domain"/>
    <property type="match status" value="1"/>
</dbReference>
<dbReference type="CDD" id="cd20071">
    <property type="entry name" value="SET_SMYD"/>
    <property type="match status" value="1"/>
</dbReference>
<dbReference type="SUPFAM" id="SSF48452">
    <property type="entry name" value="TPR-like"/>
    <property type="match status" value="1"/>
</dbReference>
<dbReference type="SMART" id="SM00317">
    <property type="entry name" value="SET"/>
    <property type="match status" value="1"/>
</dbReference>
<dbReference type="STRING" id="1314776.A0A166CIU4"/>
<keyword evidence="3" id="KW-1185">Reference proteome</keyword>
<dbReference type="PANTHER" id="PTHR47643:SF2">
    <property type="entry name" value="TPR DOMAIN PROTEIN (AFU_ORTHOLOGUE AFUA_5G12710)"/>
    <property type="match status" value="1"/>
</dbReference>
<dbReference type="AlphaFoldDB" id="A0A166CIU4"/>
<dbReference type="Pfam" id="PF00856">
    <property type="entry name" value="SET"/>
    <property type="match status" value="1"/>
</dbReference>
<gene>
    <name evidence="2" type="ORF">SISSUDRAFT_840437</name>
</gene>